<proteinExistence type="predicted"/>
<dbReference type="Pfam" id="PF04773">
    <property type="entry name" value="FecR"/>
    <property type="match status" value="1"/>
</dbReference>
<dbReference type="InterPro" id="IPR032623">
    <property type="entry name" value="FecR_N"/>
</dbReference>
<evidence type="ECO:0000313" key="3">
    <source>
        <dbReference type="EMBL" id="XBY67253.1"/>
    </source>
</evidence>
<feature type="domain" description="FecR N-terminal" evidence="2">
    <location>
        <begin position="12"/>
        <end position="52"/>
    </location>
</feature>
<accession>A0AAU7YA49</accession>
<dbReference type="InterPro" id="IPR012373">
    <property type="entry name" value="Ferrdict_sens_TM"/>
</dbReference>
<evidence type="ECO:0000259" key="2">
    <source>
        <dbReference type="Pfam" id="PF16220"/>
    </source>
</evidence>
<dbReference type="PANTHER" id="PTHR30273">
    <property type="entry name" value="PERIPLASMIC SIGNAL SENSOR AND SIGMA FACTOR ACTIVATOR FECR-RELATED"/>
    <property type="match status" value="1"/>
</dbReference>
<dbReference type="Pfam" id="PF16220">
    <property type="entry name" value="DUF4880"/>
    <property type="match status" value="1"/>
</dbReference>
<protein>
    <submittedName>
        <fullName evidence="3">FecR family protein</fullName>
    </submittedName>
</protein>
<name>A0AAU7YA49_9PSED</name>
<gene>
    <name evidence="3" type="ORF">ABS648_15060</name>
</gene>
<dbReference type="EMBL" id="CP158373">
    <property type="protein sequence ID" value="XBY67253.1"/>
    <property type="molecule type" value="Genomic_DNA"/>
</dbReference>
<sequence length="322" mass="35710">MMNRIDPQILGEAADWLVHLHSGSATEDDQRAIQLWRIRSPQHAQAWARAESILGDFRNLPGSLALQTLESAKRKGIGRRQAIARLGMLLLAAPVAWAAWRQLPWQDWSADLRTATGEQKDLHLPDGTRLQLNTASALDVAFDATRRRLRLFRGEVLITTAKDPSPTPRPFLVETPQGIAQALGTRFSLRLDGERCRVAVMEGAVRISNSGRSDSQVIEAGRQAAFDRDRVLPSTALDPVATAWETGMLLAQDMRLADLVDELGRYRPGVLRCHPRIADIRVSGAFPLRDTDASLRLLQDTLPIALSSLTRYWVTLEPVTPA</sequence>
<reference evidence="3" key="1">
    <citation type="submission" date="2023-08" db="EMBL/GenBank/DDBJ databases">
        <title>Increased levels of nutrients transform a symbiont into a lethal pathobiont.</title>
        <authorList>
            <person name="Lachnit T."/>
            <person name="Ulrich L."/>
            <person name="Willmer F.M."/>
            <person name="Hasenbein T."/>
            <person name="Steiner L.X."/>
            <person name="Wolters M."/>
            <person name="Herbst E.M."/>
            <person name="Deines P."/>
        </authorList>
    </citation>
    <scope>NUCLEOTIDE SEQUENCE</scope>
    <source>
        <strain evidence="3">T3</strain>
    </source>
</reference>
<feature type="domain" description="FecR protein" evidence="1">
    <location>
        <begin position="111"/>
        <end position="206"/>
    </location>
</feature>
<dbReference type="PANTHER" id="PTHR30273:SF2">
    <property type="entry name" value="PROTEIN FECR"/>
    <property type="match status" value="1"/>
</dbReference>
<dbReference type="GO" id="GO:0016989">
    <property type="term" value="F:sigma factor antagonist activity"/>
    <property type="evidence" value="ECO:0007669"/>
    <property type="project" value="TreeGrafter"/>
</dbReference>
<organism evidence="3">
    <name type="scientific">Pseudomonas solani</name>
    <dbReference type="NCBI Taxonomy" id="2731552"/>
    <lineage>
        <taxon>Bacteria</taxon>
        <taxon>Pseudomonadati</taxon>
        <taxon>Pseudomonadota</taxon>
        <taxon>Gammaproteobacteria</taxon>
        <taxon>Pseudomonadales</taxon>
        <taxon>Pseudomonadaceae</taxon>
        <taxon>Pseudomonas</taxon>
    </lineage>
</organism>
<dbReference type="PIRSF" id="PIRSF018266">
    <property type="entry name" value="FecR"/>
    <property type="match status" value="1"/>
</dbReference>
<dbReference type="InterPro" id="IPR006860">
    <property type="entry name" value="FecR"/>
</dbReference>
<dbReference type="Gene3D" id="2.60.120.1440">
    <property type="match status" value="1"/>
</dbReference>
<dbReference type="AlphaFoldDB" id="A0AAU7YA49"/>
<evidence type="ECO:0000259" key="1">
    <source>
        <dbReference type="Pfam" id="PF04773"/>
    </source>
</evidence>